<feature type="compositionally biased region" description="Polar residues" evidence="1">
    <location>
        <begin position="342"/>
        <end position="351"/>
    </location>
</feature>
<dbReference type="InterPro" id="IPR036249">
    <property type="entry name" value="Thioredoxin-like_sf"/>
</dbReference>
<dbReference type="PANTHER" id="PTHR31902">
    <property type="entry name" value="ACTIN PATCHES DISTAL PROTEIN 1"/>
    <property type="match status" value="1"/>
</dbReference>
<dbReference type="SUPFAM" id="SSF52833">
    <property type="entry name" value="Thioredoxin-like"/>
    <property type="match status" value="1"/>
</dbReference>
<accession>A0ABP1G050</accession>
<comment type="caution">
    <text evidence="2">The sequence shown here is derived from an EMBL/GenBank/DDBJ whole genome shotgun (WGS) entry which is preliminary data.</text>
</comment>
<evidence type="ECO:0000313" key="2">
    <source>
        <dbReference type="EMBL" id="CAL5225505.1"/>
    </source>
</evidence>
<feature type="compositionally biased region" description="Polar residues" evidence="1">
    <location>
        <begin position="1"/>
        <end position="11"/>
    </location>
</feature>
<proteinExistence type="predicted"/>
<dbReference type="EMBL" id="CAXHTA020000012">
    <property type="protein sequence ID" value="CAL5225505.1"/>
    <property type="molecule type" value="Genomic_DNA"/>
</dbReference>
<organism evidence="2 3">
    <name type="scientific">Coccomyxa viridis</name>
    <dbReference type="NCBI Taxonomy" id="1274662"/>
    <lineage>
        <taxon>Eukaryota</taxon>
        <taxon>Viridiplantae</taxon>
        <taxon>Chlorophyta</taxon>
        <taxon>core chlorophytes</taxon>
        <taxon>Trebouxiophyceae</taxon>
        <taxon>Trebouxiophyceae incertae sedis</taxon>
        <taxon>Coccomyxaceae</taxon>
        <taxon>Coccomyxa</taxon>
    </lineage>
</organism>
<evidence type="ECO:0000313" key="3">
    <source>
        <dbReference type="Proteomes" id="UP001497392"/>
    </source>
</evidence>
<evidence type="ECO:0000256" key="1">
    <source>
        <dbReference type="SAM" id="MobiDB-lite"/>
    </source>
</evidence>
<feature type="region of interest" description="Disordered" evidence="1">
    <location>
        <begin position="1"/>
        <end position="26"/>
    </location>
</feature>
<feature type="compositionally biased region" description="Acidic residues" evidence="1">
    <location>
        <begin position="282"/>
        <end position="299"/>
    </location>
</feature>
<dbReference type="Proteomes" id="UP001497392">
    <property type="component" value="Unassembled WGS sequence"/>
</dbReference>
<gene>
    <name evidence="2" type="primary">g8334</name>
    <name evidence="2" type="ORF">VP750_LOCUS7164</name>
</gene>
<dbReference type="Pfam" id="PF06999">
    <property type="entry name" value="Suc_Fer-like"/>
    <property type="match status" value="1"/>
</dbReference>
<dbReference type="InterPro" id="IPR009737">
    <property type="entry name" value="Aim32/Apd1-like"/>
</dbReference>
<sequence length="378" mass="40792">MPRAVSSSRQLQKALETETERPQPGTVSPYEHHIFLRFPPKQYPDAGLGSWWPKIVERTPEFLQAFGAVAAHRKQIEGVVRISAFENADLSSHSQIRPGKCDAMLFPSGMWVKGLDQEALPGVIAAVVSQPTDDNPDFTPPPLKKSVQSAARSTPPLSLFVCTHGSRDCRCGTIGDKLVRRLDSLIAERDLEASIAVFRCSHIGGHKYAGNVLVYGGVSPCDGDWYGGVTAEAAEGFLDALTHADISGHGGVSEATLRPLWRGRMGLSKDEQLQAFESGTLPEDDLEDGDDWEYVEEDGDNKLNGETQSSGQAQSKAIPLAEVSQQVFQEHAGQSGLEDVDTSASDKSQAGTSTFSDLELTSSSDSESSESGADHRKH</sequence>
<keyword evidence="3" id="KW-1185">Reference proteome</keyword>
<feature type="compositionally biased region" description="Low complexity" evidence="1">
    <location>
        <begin position="352"/>
        <end position="371"/>
    </location>
</feature>
<feature type="compositionally biased region" description="Polar residues" evidence="1">
    <location>
        <begin position="304"/>
        <end position="315"/>
    </location>
</feature>
<protein>
    <submittedName>
        <fullName evidence="2">G8334 protein</fullName>
    </submittedName>
</protein>
<dbReference type="Gene3D" id="3.40.30.10">
    <property type="entry name" value="Glutaredoxin"/>
    <property type="match status" value="1"/>
</dbReference>
<name>A0ABP1G050_9CHLO</name>
<dbReference type="CDD" id="cd03062">
    <property type="entry name" value="TRX_Fd_Sucrase"/>
    <property type="match status" value="1"/>
</dbReference>
<feature type="region of interest" description="Disordered" evidence="1">
    <location>
        <begin position="277"/>
        <end position="378"/>
    </location>
</feature>
<reference evidence="2 3" key="1">
    <citation type="submission" date="2024-06" db="EMBL/GenBank/DDBJ databases">
        <authorList>
            <person name="Kraege A."/>
            <person name="Thomma B."/>
        </authorList>
    </citation>
    <scope>NUCLEOTIDE SEQUENCE [LARGE SCALE GENOMIC DNA]</scope>
</reference>